<dbReference type="Gene3D" id="3.90.1150.10">
    <property type="entry name" value="Aspartate Aminotransferase, domain 1"/>
    <property type="match status" value="1"/>
</dbReference>
<evidence type="ECO:0000256" key="1">
    <source>
        <dbReference type="ARBA" id="ARBA00001933"/>
    </source>
</evidence>
<feature type="domain" description="Aminotransferase class I/classII large" evidence="6">
    <location>
        <begin position="59"/>
        <end position="397"/>
    </location>
</feature>
<keyword evidence="4" id="KW-0663">Pyridoxal phosphate</keyword>
<dbReference type="Pfam" id="PF00155">
    <property type="entry name" value="Aminotran_1_2"/>
    <property type="match status" value="1"/>
</dbReference>
<evidence type="ECO:0000259" key="6">
    <source>
        <dbReference type="Pfam" id="PF00155"/>
    </source>
</evidence>
<keyword evidence="3" id="KW-0808">Transferase</keyword>
<keyword evidence="8" id="KW-1185">Reference proteome</keyword>
<comment type="cofactor">
    <cofactor evidence="1">
        <name>pyridoxal 5'-phosphate</name>
        <dbReference type="ChEBI" id="CHEBI:597326"/>
    </cofactor>
</comment>
<reference evidence="8" key="1">
    <citation type="journal article" date="2019" name="Int. J. Syst. Evol. Microbiol.">
        <title>The Global Catalogue of Microorganisms (GCM) 10K type strain sequencing project: providing services to taxonomists for standard genome sequencing and annotation.</title>
        <authorList>
            <consortium name="The Broad Institute Genomics Platform"/>
            <consortium name="The Broad Institute Genome Sequencing Center for Infectious Disease"/>
            <person name="Wu L."/>
            <person name="Ma J."/>
        </authorList>
    </citation>
    <scope>NUCLEOTIDE SEQUENCE [LARGE SCALE GENOMIC DNA]</scope>
    <source>
        <strain evidence="8">JCM 18081</strain>
    </source>
</reference>
<dbReference type="SUPFAM" id="SSF53383">
    <property type="entry name" value="PLP-dependent transferases"/>
    <property type="match status" value="1"/>
</dbReference>
<proteinExistence type="predicted"/>
<evidence type="ECO:0000256" key="2">
    <source>
        <dbReference type="ARBA" id="ARBA00022576"/>
    </source>
</evidence>
<feature type="region of interest" description="Disordered" evidence="5">
    <location>
        <begin position="405"/>
        <end position="428"/>
    </location>
</feature>
<dbReference type="InterPro" id="IPR004839">
    <property type="entry name" value="Aminotransferase_I/II_large"/>
</dbReference>
<comment type="caution">
    <text evidence="7">The sequence shown here is derived from an EMBL/GenBank/DDBJ whole genome shotgun (WGS) entry which is preliminary data.</text>
</comment>
<organism evidence="7 8">
    <name type="scientific">Streptomyces ziwulingensis</name>
    <dbReference type="NCBI Taxonomy" id="1045501"/>
    <lineage>
        <taxon>Bacteria</taxon>
        <taxon>Bacillati</taxon>
        <taxon>Actinomycetota</taxon>
        <taxon>Actinomycetes</taxon>
        <taxon>Kitasatosporales</taxon>
        <taxon>Streptomycetaceae</taxon>
        <taxon>Streptomyces</taxon>
    </lineage>
</organism>
<dbReference type="EMBL" id="BAABIG010000092">
    <property type="protein sequence ID" value="GAA4824865.1"/>
    <property type="molecule type" value="Genomic_DNA"/>
</dbReference>
<dbReference type="RefSeq" id="WP_345624589.1">
    <property type="nucleotide sequence ID" value="NZ_BAABIG010000092.1"/>
</dbReference>
<dbReference type="InterPro" id="IPR015421">
    <property type="entry name" value="PyrdxlP-dep_Trfase_major"/>
</dbReference>
<name>A0ABP9D509_9ACTN</name>
<evidence type="ECO:0000313" key="8">
    <source>
        <dbReference type="Proteomes" id="UP001501265"/>
    </source>
</evidence>
<gene>
    <name evidence="7" type="ORF">GCM10023220_68320</name>
</gene>
<dbReference type="InterPro" id="IPR015422">
    <property type="entry name" value="PyrdxlP-dep_Trfase_small"/>
</dbReference>
<protein>
    <submittedName>
        <fullName evidence="7">PLP-dependent aminotransferase family protein</fullName>
    </submittedName>
</protein>
<evidence type="ECO:0000256" key="5">
    <source>
        <dbReference type="SAM" id="MobiDB-lite"/>
    </source>
</evidence>
<dbReference type="GO" id="GO:0008483">
    <property type="term" value="F:transaminase activity"/>
    <property type="evidence" value="ECO:0007669"/>
    <property type="project" value="UniProtKB-KW"/>
</dbReference>
<sequence length="428" mass="46172">MTADTPPRGAGADRSWRISDRAAGCGPSAIADALAMAARSRAISLAAGSPAPEALMDEELHDVVGQALSRAPHALQYTDPAGLPDLRAWIAEDESRRTERTWHTEQVIVTHGSQQGLDLVCRALLNPGDTVVVDRPAYSGALQILGTYGARILPAPLTADPELESLARLLERHAPVRMLHVVPTFANPSGATLTEHQRARLADLADRYGCVVVEDDPYHELHFGTPPPCMPLTGLCRRTVRLGSFSKTFFPGARTGYLLAPEPLRPVLTRLKEATDLGNSALLQSILHTTLTTNDLPARRYQRLRTLYRGRRDTFTAALRRHGDGLLTFTEPQGGFFVWATLNDGTDAGHLLRRALAHQVAFVPGAAFHTEGEGAHNLRLSYSAAPHDLLEEGCARLARAIRDVRSPRSEDADGEPLAAPVGAPGASP</sequence>
<dbReference type="InterPro" id="IPR015424">
    <property type="entry name" value="PyrdxlP-dep_Trfase"/>
</dbReference>
<dbReference type="InterPro" id="IPR050859">
    <property type="entry name" value="Class-I_PLP-dep_aminotransf"/>
</dbReference>
<dbReference type="PANTHER" id="PTHR42790">
    <property type="entry name" value="AMINOTRANSFERASE"/>
    <property type="match status" value="1"/>
</dbReference>
<dbReference type="PANTHER" id="PTHR42790:SF19">
    <property type="entry name" value="KYNURENINE_ALPHA-AMINOADIPATE AMINOTRANSFERASE, MITOCHONDRIAL"/>
    <property type="match status" value="1"/>
</dbReference>
<evidence type="ECO:0000256" key="4">
    <source>
        <dbReference type="ARBA" id="ARBA00022898"/>
    </source>
</evidence>
<dbReference type="Gene3D" id="3.40.640.10">
    <property type="entry name" value="Type I PLP-dependent aspartate aminotransferase-like (Major domain)"/>
    <property type="match status" value="1"/>
</dbReference>
<evidence type="ECO:0000256" key="3">
    <source>
        <dbReference type="ARBA" id="ARBA00022679"/>
    </source>
</evidence>
<accession>A0ABP9D509</accession>
<keyword evidence="2 7" id="KW-0032">Aminotransferase</keyword>
<dbReference type="CDD" id="cd00609">
    <property type="entry name" value="AAT_like"/>
    <property type="match status" value="1"/>
</dbReference>
<evidence type="ECO:0000313" key="7">
    <source>
        <dbReference type="EMBL" id="GAA4824865.1"/>
    </source>
</evidence>
<dbReference type="Proteomes" id="UP001501265">
    <property type="component" value="Unassembled WGS sequence"/>
</dbReference>